<dbReference type="KEGG" id="sfic:EIZ62_01500"/>
<evidence type="ECO:0000256" key="1">
    <source>
        <dbReference type="ARBA" id="ARBA00022596"/>
    </source>
</evidence>
<evidence type="ECO:0000313" key="5">
    <source>
        <dbReference type="EMBL" id="QGV77074.1"/>
    </source>
</evidence>
<dbReference type="Gene3D" id="3.30.2320.80">
    <property type="match status" value="1"/>
</dbReference>
<gene>
    <name evidence="4" type="primary">hypA</name>
    <name evidence="5" type="ORF">EIZ62_01500</name>
</gene>
<feature type="binding site" evidence="4">
    <location>
        <position position="73"/>
    </location>
    <ligand>
        <name>Zn(2+)</name>
        <dbReference type="ChEBI" id="CHEBI:29105"/>
    </ligand>
</feature>
<keyword evidence="6" id="KW-1185">Reference proteome</keyword>
<dbReference type="Proteomes" id="UP000422572">
    <property type="component" value="Chromosome"/>
</dbReference>
<dbReference type="OrthoDB" id="288014at2"/>
<evidence type="ECO:0000313" key="6">
    <source>
        <dbReference type="Proteomes" id="UP000422572"/>
    </source>
</evidence>
<dbReference type="PANTHER" id="PTHR34535">
    <property type="entry name" value="HYDROGENASE MATURATION FACTOR HYPA"/>
    <property type="match status" value="1"/>
</dbReference>
<evidence type="ECO:0000256" key="2">
    <source>
        <dbReference type="ARBA" id="ARBA00022723"/>
    </source>
</evidence>
<dbReference type="HAMAP" id="MF_00213">
    <property type="entry name" value="HypA_HybF"/>
    <property type="match status" value="1"/>
</dbReference>
<feature type="binding site" evidence="4">
    <location>
        <position position="2"/>
    </location>
    <ligand>
        <name>Ni(2+)</name>
        <dbReference type="ChEBI" id="CHEBI:49786"/>
    </ligand>
</feature>
<evidence type="ECO:0000256" key="3">
    <source>
        <dbReference type="ARBA" id="ARBA00022833"/>
    </source>
</evidence>
<feature type="binding site" evidence="4">
    <location>
        <position position="90"/>
    </location>
    <ligand>
        <name>Zn(2+)</name>
        <dbReference type="ChEBI" id="CHEBI:29105"/>
    </ligand>
</feature>
<dbReference type="RefSeq" id="WP_156690897.1">
    <property type="nucleotide sequence ID" value="NZ_CP034279.1"/>
</dbReference>
<comment type="function">
    <text evidence="4">Involved in the maturation of [NiFe] hydrogenases. Required for nickel insertion into the metal center of the hydrogenase.</text>
</comment>
<protein>
    <recommendedName>
        <fullName evidence="4">Hydrogenase maturation factor HypA</fullName>
    </recommendedName>
</protein>
<dbReference type="EMBL" id="CP034279">
    <property type="protein sequence ID" value="QGV77074.1"/>
    <property type="molecule type" value="Genomic_DNA"/>
</dbReference>
<dbReference type="PIRSF" id="PIRSF004761">
    <property type="entry name" value="Hydrgn_mat_HypA"/>
    <property type="match status" value="1"/>
</dbReference>
<dbReference type="AlphaFoldDB" id="A0A6I6F382"/>
<proteinExistence type="inferred from homology"/>
<dbReference type="PANTHER" id="PTHR34535:SF3">
    <property type="entry name" value="HYDROGENASE MATURATION FACTOR HYPA"/>
    <property type="match status" value="1"/>
</dbReference>
<comment type="similarity">
    <text evidence="4">Belongs to the HypA/HybF family.</text>
</comment>
<dbReference type="GO" id="GO:0051604">
    <property type="term" value="P:protein maturation"/>
    <property type="evidence" value="ECO:0007669"/>
    <property type="project" value="InterPro"/>
</dbReference>
<evidence type="ECO:0000256" key="4">
    <source>
        <dbReference type="HAMAP-Rule" id="MF_00213"/>
    </source>
</evidence>
<feature type="binding site" evidence="4">
    <location>
        <position position="93"/>
    </location>
    <ligand>
        <name>Zn(2+)</name>
        <dbReference type="ChEBI" id="CHEBI:29105"/>
    </ligand>
</feature>
<dbReference type="InterPro" id="IPR000688">
    <property type="entry name" value="HypA/HybF"/>
</dbReference>
<keyword evidence="1 4" id="KW-0533">Nickel</keyword>
<name>A0A6I6F382_9ACTN</name>
<dbReference type="GO" id="GO:0016151">
    <property type="term" value="F:nickel cation binding"/>
    <property type="evidence" value="ECO:0007669"/>
    <property type="project" value="UniProtKB-UniRule"/>
</dbReference>
<feature type="binding site" evidence="4">
    <location>
        <position position="76"/>
    </location>
    <ligand>
        <name>Zn(2+)</name>
        <dbReference type="ChEBI" id="CHEBI:29105"/>
    </ligand>
</feature>
<sequence length="131" mass="13606">MHEMSVALSVVDQVEQAARSRGARGVEHVHLDIGELAGVVSDSLGFCFALACEGTVLEGAALVTRTVPGSARCAPCGRTWDTGMPPDMVCPVCGAAATELVAGRELRITEVRWAPGAADSDSPRATILEES</sequence>
<keyword evidence="3 4" id="KW-0862">Zinc</keyword>
<organism evidence="5 6">
    <name type="scientific">Streptomyces ficellus</name>
    <dbReference type="NCBI Taxonomy" id="1977088"/>
    <lineage>
        <taxon>Bacteria</taxon>
        <taxon>Bacillati</taxon>
        <taxon>Actinomycetota</taxon>
        <taxon>Actinomycetes</taxon>
        <taxon>Kitasatosporales</taxon>
        <taxon>Streptomycetaceae</taxon>
        <taxon>Streptomyces</taxon>
    </lineage>
</organism>
<dbReference type="Pfam" id="PF01155">
    <property type="entry name" value="HypA"/>
    <property type="match status" value="1"/>
</dbReference>
<keyword evidence="2 4" id="KW-0479">Metal-binding</keyword>
<reference evidence="5 6" key="1">
    <citation type="submission" date="2018-12" db="EMBL/GenBank/DDBJ databases">
        <title>Complete genome sequence of Streptomyces ficellus NRRL8067, the producer of ficellomycin, feldamycin and nojirimycin.</title>
        <authorList>
            <person name="Zhang H."/>
            <person name="Yue R."/>
            <person name="Liu Y."/>
            <person name="Li M."/>
            <person name="Mu H."/>
            <person name="Zhang J."/>
        </authorList>
    </citation>
    <scope>NUCLEOTIDE SEQUENCE [LARGE SCALE GENOMIC DNA]</scope>
    <source>
        <strain evidence="5 6">NRRL 8067</strain>
    </source>
</reference>
<accession>A0A6I6F382</accession>
<dbReference type="GO" id="GO:0008270">
    <property type="term" value="F:zinc ion binding"/>
    <property type="evidence" value="ECO:0007669"/>
    <property type="project" value="UniProtKB-UniRule"/>
</dbReference>